<keyword evidence="3" id="KW-1185">Reference proteome</keyword>
<evidence type="ECO:0000313" key="3">
    <source>
        <dbReference type="Proteomes" id="UP000515506"/>
    </source>
</evidence>
<dbReference type="InterPro" id="IPR010359">
    <property type="entry name" value="IrrE_HExxH"/>
</dbReference>
<sequence>MQVDNGKDLWSIPLSDLVSEFEVLGDAIALRFSNEAKFFSLIKAWNERVKIDALTLLATSVGISRTNAKRLVDARLLEVPSDLNDAANDDDELRLAARVTGELAFDRLKYILDIASSLPAQKSTELDRLKRAVSNDLVQSQYQKPYDVGVRVAISARAQLGVQSNQKVDLEKILSGLNVSLRVEHCELEDDFKGLAIWGKKHGPGIIVAESSKSRFSLAYQRVTIAHELGHLLMDGDHAIGAVDILHGRVPPSMEQRAKSFAGEFLLPAKVAADAWQERGHPQDRENLKLLVEALSRKYGVTNAVAAWKLEHGLKALDVDLSAVLDVVVPGRWSPRSV</sequence>
<dbReference type="PANTHER" id="PTHR43236:SF1">
    <property type="entry name" value="BLL7220 PROTEIN"/>
    <property type="match status" value="1"/>
</dbReference>
<organism evidence="2 3">
    <name type="scientific">Pseudoxanthomonas mexicana</name>
    <dbReference type="NCBI Taxonomy" id="128785"/>
    <lineage>
        <taxon>Bacteria</taxon>
        <taxon>Pseudomonadati</taxon>
        <taxon>Pseudomonadota</taxon>
        <taxon>Gammaproteobacteria</taxon>
        <taxon>Lysobacterales</taxon>
        <taxon>Lysobacteraceae</taxon>
        <taxon>Pseudoxanthomonas</taxon>
    </lineage>
</organism>
<accession>A0ABX6RH35</accession>
<dbReference type="EMBL" id="CP060028">
    <property type="protein sequence ID" value="QND81939.1"/>
    <property type="molecule type" value="Genomic_DNA"/>
</dbReference>
<dbReference type="Gene3D" id="1.10.10.2910">
    <property type="match status" value="1"/>
</dbReference>
<protein>
    <submittedName>
        <fullName evidence="2">ImmA/IrrE family metallo-endopeptidase</fullName>
    </submittedName>
</protein>
<proteinExistence type="predicted"/>
<feature type="domain" description="IrrE N-terminal-like" evidence="1">
    <location>
        <begin position="214"/>
        <end position="310"/>
    </location>
</feature>
<dbReference type="InterPro" id="IPR052345">
    <property type="entry name" value="Rad_response_metalloprotease"/>
</dbReference>
<dbReference type="PANTHER" id="PTHR43236">
    <property type="entry name" value="ANTITOXIN HIGA1"/>
    <property type="match status" value="1"/>
</dbReference>
<dbReference type="Pfam" id="PF06114">
    <property type="entry name" value="Peptidase_M78"/>
    <property type="match status" value="1"/>
</dbReference>
<name>A0ABX6RH35_PSEMX</name>
<reference evidence="2 3" key="1">
    <citation type="submission" date="2020-08" db="EMBL/GenBank/DDBJ databases">
        <title>Streptomycin resistant and MDR strain, P. mexicana.</title>
        <authorList>
            <person name="Ganesh-kumar S."/>
            <person name="Zhe T."/>
            <person name="Yu Z."/>
            <person name="Min Y."/>
        </authorList>
    </citation>
    <scope>NUCLEOTIDE SEQUENCE [LARGE SCALE GENOMIC DNA]</scope>
    <source>
        <strain evidence="2 3">GTZY</strain>
    </source>
</reference>
<dbReference type="Proteomes" id="UP000515506">
    <property type="component" value="Chromosome"/>
</dbReference>
<gene>
    <name evidence="2" type="ORF">H4W19_01490</name>
</gene>
<evidence type="ECO:0000313" key="2">
    <source>
        <dbReference type="EMBL" id="QND81939.1"/>
    </source>
</evidence>
<evidence type="ECO:0000259" key="1">
    <source>
        <dbReference type="Pfam" id="PF06114"/>
    </source>
</evidence>